<name>A0A964RLN7_9CLOT</name>
<accession>A0A964RLN7</accession>
<evidence type="ECO:0000256" key="2">
    <source>
        <dbReference type="SAM" id="Phobius"/>
    </source>
</evidence>
<feature type="chain" id="PRO_5038933590" evidence="3">
    <location>
        <begin position="25"/>
        <end position="402"/>
    </location>
</feature>
<dbReference type="Proteomes" id="UP000656077">
    <property type="component" value="Unassembled WGS sequence"/>
</dbReference>
<feature type="transmembrane region" description="Helical" evidence="2">
    <location>
        <begin position="383"/>
        <end position="401"/>
    </location>
</feature>
<gene>
    <name evidence="4" type="ORF">GKZ28_09105</name>
</gene>
<evidence type="ECO:0000256" key="3">
    <source>
        <dbReference type="SAM" id="SignalP"/>
    </source>
</evidence>
<keyword evidence="2" id="KW-0472">Membrane</keyword>
<dbReference type="RefSeq" id="WP_160358926.1">
    <property type="nucleotide sequence ID" value="NZ_WSRQ01000011.1"/>
</dbReference>
<evidence type="ECO:0000313" key="4">
    <source>
        <dbReference type="EMBL" id="MVX63851.1"/>
    </source>
</evidence>
<organism evidence="4 5">
    <name type="scientific">Clostridium chromiireducens</name>
    <dbReference type="NCBI Taxonomy" id="225345"/>
    <lineage>
        <taxon>Bacteria</taxon>
        <taxon>Bacillati</taxon>
        <taxon>Bacillota</taxon>
        <taxon>Clostridia</taxon>
        <taxon>Eubacteriales</taxon>
        <taxon>Clostridiaceae</taxon>
        <taxon>Clostridium</taxon>
    </lineage>
</organism>
<proteinExistence type="predicted"/>
<evidence type="ECO:0000256" key="1">
    <source>
        <dbReference type="SAM" id="MobiDB-lite"/>
    </source>
</evidence>
<keyword evidence="2" id="KW-1133">Transmembrane helix</keyword>
<comment type="caution">
    <text evidence="4">The sequence shown here is derived from an EMBL/GenBank/DDBJ whole genome shotgun (WGS) entry which is preliminary data.</text>
</comment>
<dbReference type="AlphaFoldDB" id="A0A964RLN7"/>
<protein>
    <submittedName>
        <fullName evidence="4">Uncharacterized protein</fullName>
    </submittedName>
</protein>
<dbReference type="EMBL" id="WSRQ01000011">
    <property type="protein sequence ID" value="MVX63851.1"/>
    <property type="molecule type" value="Genomic_DNA"/>
</dbReference>
<keyword evidence="3" id="KW-0732">Signal</keyword>
<feature type="compositionally biased region" description="Low complexity" evidence="1">
    <location>
        <begin position="333"/>
        <end position="345"/>
    </location>
</feature>
<reference evidence="4" key="1">
    <citation type="submission" date="2019-12" db="EMBL/GenBank/DDBJ databases">
        <title>Microbes associate with the intestines of laboratory mice.</title>
        <authorList>
            <person name="Navarre W."/>
            <person name="Wong E."/>
        </authorList>
    </citation>
    <scope>NUCLEOTIDE SEQUENCE</scope>
    <source>
        <strain evidence="4">NM79_F5</strain>
    </source>
</reference>
<feature type="signal peptide" evidence="3">
    <location>
        <begin position="1"/>
        <end position="24"/>
    </location>
</feature>
<evidence type="ECO:0000313" key="5">
    <source>
        <dbReference type="Proteomes" id="UP000656077"/>
    </source>
</evidence>
<feature type="region of interest" description="Disordered" evidence="1">
    <location>
        <begin position="324"/>
        <end position="347"/>
    </location>
</feature>
<sequence length="402" mass="44544">MKIKCSWCISFCLMLFISFSPCIAKADVVNSFSNANPFYTNSFSTNTDKNKLVVCWRTTDGYETFNTYSSNNPIVAGMAWNSSLSTYNISFNAPVKFTRFSYRPDNTVEENTVVSTSYSSGTAPGSTASYRKYETYFRSGDVTVNFTTSTQMTSSALSSVLPQTSKPDILNYNWTGDGIKIYNLDKGMNVSGYVDEDNLKYFDIETYGKFTYKGSNTFFTSYAYKKMQTSIQLSSVVTYGSLTRHAGEGLGIKSFQWISDTSHLNTGDEIRFRIVYKIPMLDKGAYDIKIGTTYNNGLSDLYMYDSVTGVNFLNENWEYGSPLDTSGETGNVGSQPGNQPPSSGSNGYGTNIQENFSSLITLFSSFSGFIGSLFGFLPSEIKILFTVVCSIIVALMVKRAVL</sequence>
<keyword evidence="2" id="KW-0812">Transmembrane</keyword>